<comment type="caution">
    <text evidence="3">The sequence shown here is derived from an EMBL/GenBank/DDBJ whole genome shotgun (WGS) entry which is preliminary data.</text>
</comment>
<name>A0A366S6L1_9HYPO</name>
<evidence type="ECO:0000256" key="2">
    <source>
        <dbReference type="SAM" id="Phobius"/>
    </source>
</evidence>
<dbReference type="RefSeq" id="XP_031019552.1">
    <property type="nucleotide sequence ID" value="XM_031156381.1"/>
</dbReference>
<reference evidence="3 4" key="1">
    <citation type="submission" date="2018-06" db="EMBL/GenBank/DDBJ databases">
        <title>Fusarium incarnatum-equiseti species complex species 28.</title>
        <authorList>
            <person name="Gardiner D.M."/>
        </authorList>
    </citation>
    <scope>NUCLEOTIDE SEQUENCE [LARGE SCALE GENOMIC DNA]</scope>
    <source>
        <strain evidence="3 4">FIESC_28</strain>
    </source>
</reference>
<keyword evidence="2" id="KW-0472">Membrane</keyword>
<evidence type="ECO:0000313" key="3">
    <source>
        <dbReference type="EMBL" id="RBR24961.1"/>
    </source>
</evidence>
<accession>A0A366S6L1</accession>
<keyword evidence="4" id="KW-1185">Reference proteome</keyword>
<evidence type="ECO:0008006" key="5">
    <source>
        <dbReference type="Google" id="ProtNLM"/>
    </source>
</evidence>
<keyword evidence="2" id="KW-1133">Transmembrane helix</keyword>
<keyword evidence="2" id="KW-0812">Transmembrane</keyword>
<dbReference type="AlphaFoldDB" id="A0A366S6L1"/>
<dbReference type="Proteomes" id="UP000253153">
    <property type="component" value="Unassembled WGS sequence"/>
</dbReference>
<organism evidence="3 4">
    <name type="scientific">Fusarium coffeatum</name>
    <dbReference type="NCBI Taxonomy" id="231269"/>
    <lineage>
        <taxon>Eukaryota</taxon>
        <taxon>Fungi</taxon>
        <taxon>Dikarya</taxon>
        <taxon>Ascomycota</taxon>
        <taxon>Pezizomycotina</taxon>
        <taxon>Sordariomycetes</taxon>
        <taxon>Hypocreomycetidae</taxon>
        <taxon>Hypocreales</taxon>
        <taxon>Nectriaceae</taxon>
        <taxon>Fusarium</taxon>
        <taxon>Fusarium incarnatum-equiseti species complex</taxon>
    </lineage>
</organism>
<dbReference type="GeneID" id="41991677"/>
<evidence type="ECO:0000313" key="4">
    <source>
        <dbReference type="Proteomes" id="UP000253153"/>
    </source>
</evidence>
<evidence type="ECO:0000256" key="1">
    <source>
        <dbReference type="SAM" id="MobiDB-lite"/>
    </source>
</evidence>
<gene>
    <name evidence="3" type="ORF">FIESC28_02231</name>
</gene>
<dbReference type="Pfam" id="PF12273">
    <property type="entry name" value="RCR"/>
    <property type="match status" value="1"/>
</dbReference>
<sequence length="175" mass="20234">MATFVRHALARREEDEDTYTWDTSNRDDDDVYWWYSREGYIVKWTILAVIVLAFTLWIVGGYWHAKKRIQKGLRPLAYHRCFVSRNMMAQVDPRYAYPPPNTYYYAPPNGYYGQQQGGYPMQNMPPPPVYDPSRPPVYEEPPNGAKIDPSQGQQQRGVDGPADYYAPPAGPPPPR</sequence>
<feature type="compositionally biased region" description="Pro residues" evidence="1">
    <location>
        <begin position="123"/>
        <end position="139"/>
    </location>
</feature>
<proteinExistence type="predicted"/>
<protein>
    <recommendedName>
        <fullName evidence="5">Ubiquitin-protein ligase sel1</fullName>
    </recommendedName>
</protein>
<feature type="region of interest" description="Disordered" evidence="1">
    <location>
        <begin position="115"/>
        <end position="175"/>
    </location>
</feature>
<dbReference type="InterPro" id="IPR020999">
    <property type="entry name" value="Chitin_synth_reg_RCR"/>
</dbReference>
<dbReference type="EMBL" id="QKXC01000047">
    <property type="protein sequence ID" value="RBR24961.1"/>
    <property type="molecule type" value="Genomic_DNA"/>
</dbReference>
<feature type="transmembrane region" description="Helical" evidence="2">
    <location>
        <begin position="41"/>
        <end position="65"/>
    </location>
</feature>
<dbReference type="OrthoDB" id="5400539at2759"/>